<reference evidence="2 5" key="3">
    <citation type="journal article" date="2017" name="Int. J. Syst. Evol. Microbiol.">
        <title>Adaptation of Surface-Associated Bacteria to the Open Ocean: A Genomically Distinct Subpopulation of Phaeobacter gallaeciensis Colonizes Pacific Mesozooplankton.</title>
        <authorList>
            <person name="Freese H.M."/>
            <person name="Methner A."/>
            <person name="Overmann J."/>
        </authorList>
    </citation>
    <scope>NUCLEOTIDE SEQUENCE [LARGE SCALE GENOMIC DNA]</scope>
    <source>
        <strain evidence="2 5">P66</strain>
    </source>
</reference>
<protein>
    <recommendedName>
        <fullName evidence="6">CTP synthetase</fullName>
    </recommendedName>
</protein>
<dbReference type="EMBL" id="CP010705">
    <property type="protein sequence ID" value="AUQ94945.1"/>
    <property type="molecule type" value="Genomic_DNA"/>
</dbReference>
<evidence type="ECO:0000313" key="4">
    <source>
        <dbReference type="Proteomes" id="UP000236447"/>
    </source>
</evidence>
<proteinExistence type="predicted"/>
<evidence type="ECO:0008006" key="6">
    <source>
        <dbReference type="Google" id="ProtNLM"/>
    </source>
</evidence>
<dbReference type="EMBL" id="CP010725">
    <property type="protein sequence ID" value="AUQ98624.1"/>
    <property type="molecule type" value="Genomic_DNA"/>
</dbReference>
<reference evidence="4 5" key="2">
    <citation type="journal article" date="2017" name="Genome Biol. Evol.">
        <title>Trajectories and Drivers of Genome Evolution in Surface-Associated Marine Phaeobacter.</title>
        <authorList>
            <person name="Freese H.M."/>
            <person name="Sikorski J."/>
            <person name="Bunk B."/>
            <person name="Scheuner C."/>
            <person name="Meier-Kolthoff J.P."/>
            <person name="Sproer C."/>
            <person name="Gram L."/>
            <person name="Overmann J."/>
        </authorList>
    </citation>
    <scope>NUCLEOTIDE SEQUENCE [LARGE SCALE GENOMIC DNA]</scope>
    <source>
        <strain evidence="2 5">P66</strain>
        <strain evidence="3 4">P88</strain>
    </source>
</reference>
<evidence type="ECO:0000313" key="3">
    <source>
        <dbReference type="EMBL" id="AUQ98624.1"/>
    </source>
</evidence>
<feature type="transmembrane region" description="Helical" evidence="1">
    <location>
        <begin position="34"/>
        <end position="54"/>
    </location>
</feature>
<gene>
    <name evidence="2" type="ORF">PhaeoP66_02170</name>
    <name evidence="3" type="ORF">PhaeoP88_01243</name>
</gene>
<keyword evidence="1" id="KW-0812">Transmembrane</keyword>
<organism evidence="3 4">
    <name type="scientific">Phaeobacter inhibens</name>
    <dbReference type="NCBI Taxonomy" id="221822"/>
    <lineage>
        <taxon>Bacteria</taxon>
        <taxon>Pseudomonadati</taxon>
        <taxon>Pseudomonadota</taxon>
        <taxon>Alphaproteobacteria</taxon>
        <taxon>Rhodobacterales</taxon>
        <taxon>Roseobacteraceae</taxon>
        <taxon>Phaeobacter</taxon>
    </lineage>
</organism>
<dbReference type="AlphaFoldDB" id="A0A135IIF3"/>
<evidence type="ECO:0000256" key="1">
    <source>
        <dbReference type="SAM" id="Phobius"/>
    </source>
</evidence>
<keyword evidence="1" id="KW-1133">Transmembrane helix</keyword>
<evidence type="ECO:0000313" key="5">
    <source>
        <dbReference type="Proteomes" id="UP000236536"/>
    </source>
</evidence>
<dbReference type="RefSeq" id="WP_014874309.1">
    <property type="nucleotide sequence ID" value="NZ_CANLFJ010000001.1"/>
</dbReference>
<dbReference type="OMA" id="AWIVAGK"/>
<dbReference type="GeneID" id="31846610"/>
<reference evidence="3 4" key="1">
    <citation type="journal article" date="2017" name="Front. Microbiol.">
        <title>Phaeobacter piscinae sp. nov., a species of the Roseobacter group and potential aquaculture probiont.</title>
        <authorList>
            <person name="Sonnenschein E.C."/>
            <person name="Phippen C.B.W."/>
            <person name="Nielsen K.F."/>
            <person name="Mateiu R.V."/>
            <person name="Melchiorsen J."/>
            <person name="Gram L."/>
            <person name="Overmann J."/>
            <person name="Freese H.M."/>
        </authorList>
    </citation>
    <scope>NUCLEOTIDE SEQUENCE [LARGE SCALE GENOMIC DNA]</scope>
    <source>
        <strain evidence="3 4">P88</strain>
    </source>
</reference>
<dbReference type="Proteomes" id="UP000236536">
    <property type="component" value="Chromosome"/>
</dbReference>
<name>A0A135IIF3_9RHOB</name>
<evidence type="ECO:0000313" key="2">
    <source>
        <dbReference type="EMBL" id="AUQ94945.1"/>
    </source>
</evidence>
<sequence length="60" mass="5963">MIRLASILYSLIGSSLAGAAVIAVLVAGHVSVPAILMAAAVGAVAGLPVSYLVARRLYQG</sequence>
<keyword evidence="1" id="KW-0472">Membrane</keyword>
<dbReference type="Proteomes" id="UP000236447">
    <property type="component" value="Chromosome"/>
</dbReference>
<accession>A0A135IIF3</accession>
<feature type="transmembrane region" description="Helical" evidence="1">
    <location>
        <begin position="7"/>
        <end position="28"/>
    </location>
</feature>
<keyword evidence="5" id="KW-1185">Reference proteome</keyword>